<dbReference type="InterPro" id="IPR015919">
    <property type="entry name" value="Cadherin-like_sf"/>
</dbReference>
<gene>
    <name evidence="1" type="ORF">TRN7648_00181</name>
</gene>
<dbReference type="SUPFAM" id="SSF49313">
    <property type="entry name" value="Cadherin-like"/>
    <property type="match status" value="1"/>
</dbReference>
<dbReference type="NCBIfam" id="NF012211">
    <property type="entry name" value="tand_rpt_95"/>
    <property type="match status" value="1"/>
</dbReference>
<dbReference type="GO" id="GO:0016020">
    <property type="term" value="C:membrane"/>
    <property type="evidence" value="ECO:0007669"/>
    <property type="project" value="InterPro"/>
</dbReference>
<dbReference type="Proteomes" id="UP000054935">
    <property type="component" value="Unassembled WGS sequence"/>
</dbReference>
<sequence>MASGDALVTDFGLLAGADLVQIDRRFVEQTEDAVDGLSPVVVRVELLSGGQVLGEGAFARDTAGAADAWSATINLTDLDRSTLDADAPVQLRILNETAPDAVTPVVLRVDDVSSPDARDPQAVAFGSVTLDAALSVGQAIEALTLTVAANDYGLDAAAFEGAVSLFVQGYTLEWAVTVDKAALAALPQGADLAVGFDLVLTDGATELASLPVAVQITAQNDAPEASEGSALLDEDTPFSGQLLATDVDGDALHFALQGAPAKCTVEIDPDSGAFTYTPLADAVGADTFSFTATDPQGGVSAGMVTLDITPVNDAPSLISGAVSDGQFALRAGETVTLYLGTYQFTDSDGAGSDMQLRFDGYADYTVVWTGVGAAQIIDARGVTDEVSNVDRLVFDDYEMRLDGQDNAPYAGLAQLAVTAGTPAQIDAAALLGDSFDPDGAAVSLGAVASENGIDAALSGETLTLQAGAALDGLAEGQSADVTVTATVTSGGASVTAPVTVTVTGINDAPVAAADAAQTTSDTAVLAELLANDSDVDAGAVLSVTGIEGGTWLRGAFVATTAHGATVSVTRDAQVTYDPRGGFDSLAAGETAVDALSYTVTDEHGASATETLTLTVTGADAPVPGPNDYADYARRGFVIGSEGGLLTARDIQRGSEITAVKGARPPPFRTSSMAKWSPARRSWWMAARAASS</sequence>
<dbReference type="AlphaFoldDB" id="A0A0P1GFA8"/>
<keyword evidence="2" id="KW-1185">Reference proteome</keyword>
<dbReference type="Gene3D" id="2.60.40.2810">
    <property type="match status" value="1"/>
</dbReference>
<proteinExistence type="predicted"/>
<protein>
    <submittedName>
        <fullName evidence="1">VCBS repeat</fullName>
    </submittedName>
</protein>
<dbReference type="EMBL" id="CYSE01000001">
    <property type="protein sequence ID" value="CUH74980.1"/>
    <property type="molecule type" value="Genomic_DNA"/>
</dbReference>
<dbReference type="STRING" id="441103.TRN7648_00181"/>
<evidence type="ECO:0000313" key="1">
    <source>
        <dbReference type="EMBL" id="CUH74980.1"/>
    </source>
</evidence>
<dbReference type="OrthoDB" id="9773411at2"/>
<reference evidence="1 2" key="1">
    <citation type="submission" date="2015-09" db="EMBL/GenBank/DDBJ databases">
        <authorList>
            <consortium name="Swine Surveillance"/>
        </authorList>
    </citation>
    <scope>NUCLEOTIDE SEQUENCE [LARGE SCALE GENOMIC DNA]</scope>
    <source>
        <strain evidence="1 2">CECT 7648</strain>
    </source>
</reference>
<dbReference type="NCBIfam" id="TIGR01965">
    <property type="entry name" value="VCBS_repeat"/>
    <property type="match status" value="1"/>
</dbReference>
<accession>A0A0P1GFA8</accession>
<dbReference type="Pfam" id="PF17963">
    <property type="entry name" value="Big_9"/>
    <property type="match status" value="2"/>
</dbReference>
<organism evidence="1 2">
    <name type="scientific">Tropicibacter naphthalenivorans</name>
    <dbReference type="NCBI Taxonomy" id="441103"/>
    <lineage>
        <taxon>Bacteria</taxon>
        <taxon>Pseudomonadati</taxon>
        <taxon>Pseudomonadota</taxon>
        <taxon>Alphaproteobacteria</taxon>
        <taxon>Rhodobacterales</taxon>
        <taxon>Roseobacteraceae</taxon>
        <taxon>Tropicibacter</taxon>
    </lineage>
</organism>
<dbReference type="InterPro" id="IPR010221">
    <property type="entry name" value="VCBS_dom"/>
</dbReference>
<name>A0A0P1GFA8_9RHOB</name>
<dbReference type="GO" id="GO:0005509">
    <property type="term" value="F:calcium ion binding"/>
    <property type="evidence" value="ECO:0007669"/>
    <property type="project" value="InterPro"/>
</dbReference>
<evidence type="ECO:0000313" key="2">
    <source>
        <dbReference type="Proteomes" id="UP000054935"/>
    </source>
</evidence>
<dbReference type="RefSeq" id="WP_058245762.1">
    <property type="nucleotide sequence ID" value="NZ_CYSE01000001.1"/>
</dbReference>